<dbReference type="InterPro" id="IPR002102">
    <property type="entry name" value="Cohesin_dom"/>
</dbReference>
<keyword evidence="1" id="KW-0134">Cell wall</keyword>
<feature type="domain" description="Cadherin-like beta-sandwich-like" evidence="8">
    <location>
        <begin position="290"/>
        <end position="375"/>
    </location>
</feature>
<proteinExistence type="predicted"/>
<sequence>MNYRFKHLKKAIGISLVLVLAIGIVPFLGSKAYGLQGLISNITNMQNKFMVTIGNVQGAVGDTVEVPVSISNPGGGIASYGMQINFDPAVLEITDITSKQGDVSSFWSNFDNTVGYLRSAWVDTTGGDKVINTATELFSIKLKIKSNNLGDKALTIDTSSPNNLIFTNSDGGSLGTNFTEGKVTVVKGDAQLVSEAKSALELGYAYGDSAVSVKKDLTLKTSNDNGVLVSWVSSKPEIINAQGKVLRPSYAAGDASVTLTATIVKNNTTETKEFNVKVVKNDPSTNAVLKALNISNGALSPVFNSNTLKYTVDVAKDVASITVTPTLADSLSTLTVNGKTSQEPIALNIGTNNIKVVVTAQDGVTKKQYELVINRSDIKTEEIKADVETGSIANGSAVSQTIINRSTTSDGVVKDKVTLTQDSAKEAVKKAVDNGFDNVRISIPDAKDTVSEVYVGTPKEAISEIAKGKLNFEVYTENARILVPNSSLTNFTDDLYFRVVPIKQAEEIKSVQDRVQAASEIKAFAKSSSVEVIGRPMTIETNMENRTVTLVLPLPDSISKDEKNLAVYVEHHDGTKELVKGTIVTYKGNKLGLQFTVNKFSTFTLVRGEGLAQVTNDNLPKTGGVATRDYMVVGLFIILAGGVMIVANRRKGIKR</sequence>
<dbReference type="Proteomes" id="UP000596739">
    <property type="component" value="Unassembled WGS sequence"/>
</dbReference>
<organism evidence="10 11">
    <name type="scientific">Clostridium yunnanense</name>
    <dbReference type="NCBI Taxonomy" id="2800325"/>
    <lineage>
        <taxon>Bacteria</taxon>
        <taxon>Bacillati</taxon>
        <taxon>Bacillota</taxon>
        <taxon>Clostridia</taxon>
        <taxon>Eubacteriales</taxon>
        <taxon>Clostridiaceae</taxon>
        <taxon>Clostridium</taxon>
    </lineage>
</organism>
<dbReference type="EMBL" id="JAENHN010000010">
    <property type="protein sequence ID" value="MBK1809815.1"/>
    <property type="molecule type" value="Genomic_DNA"/>
</dbReference>
<dbReference type="InterPro" id="IPR019931">
    <property type="entry name" value="LPXTG_anchor"/>
</dbReference>
<dbReference type="Pfam" id="PF00963">
    <property type="entry name" value="Cohesin"/>
    <property type="match status" value="1"/>
</dbReference>
<dbReference type="Pfam" id="PF12733">
    <property type="entry name" value="Cadherin-like"/>
    <property type="match status" value="1"/>
</dbReference>
<accession>A0ABS1EKF3</accession>
<evidence type="ECO:0000256" key="4">
    <source>
        <dbReference type="ARBA" id="ARBA00023088"/>
    </source>
</evidence>
<feature type="transmembrane region" description="Helical" evidence="5">
    <location>
        <begin position="630"/>
        <end position="647"/>
    </location>
</feature>
<evidence type="ECO:0000256" key="1">
    <source>
        <dbReference type="ARBA" id="ARBA00022512"/>
    </source>
</evidence>
<dbReference type="Gene3D" id="2.60.40.680">
    <property type="match status" value="1"/>
</dbReference>
<reference evidence="11" key="1">
    <citation type="submission" date="2021-01" db="EMBL/GenBank/DDBJ databases">
        <title>Genome public.</title>
        <authorList>
            <person name="Liu C."/>
            <person name="Sun Q."/>
        </authorList>
    </citation>
    <scope>NUCLEOTIDE SEQUENCE [LARGE SCALE GENOMIC DNA]</scope>
    <source>
        <strain evidence="11">YIM B02505</strain>
    </source>
</reference>
<keyword evidence="3" id="KW-0732">Signal</keyword>
<evidence type="ECO:0000259" key="6">
    <source>
        <dbReference type="Pfam" id="PF00746"/>
    </source>
</evidence>
<keyword evidence="11" id="KW-1185">Reference proteome</keyword>
<evidence type="ECO:0000256" key="5">
    <source>
        <dbReference type="SAM" id="Phobius"/>
    </source>
</evidence>
<dbReference type="NCBIfam" id="TIGR01167">
    <property type="entry name" value="LPXTG_anchor"/>
    <property type="match status" value="1"/>
</dbReference>
<comment type="caution">
    <text evidence="10">The sequence shown here is derived from an EMBL/GenBank/DDBJ whole genome shotgun (WGS) entry which is preliminary data.</text>
</comment>
<dbReference type="InterPro" id="IPR046780">
    <property type="entry name" value="aBig_2"/>
</dbReference>
<feature type="domain" description="Cohesin" evidence="7">
    <location>
        <begin position="51"/>
        <end position="185"/>
    </location>
</feature>
<dbReference type="RefSeq" id="WP_200266396.1">
    <property type="nucleotide sequence ID" value="NZ_JAENHN010000010.1"/>
</dbReference>
<keyword evidence="4" id="KW-0572">Peptidoglycan-anchor</keyword>
<evidence type="ECO:0000259" key="9">
    <source>
        <dbReference type="Pfam" id="PF20578"/>
    </source>
</evidence>
<gene>
    <name evidence="10" type="ORF">JHL18_04060</name>
</gene>
<feature type="domain" description="Gram-positive cocci surface proteins LPxTG" evidence="6">
    <location>
        <begin position="616"/>
        <end position="651"/>
    </location>
</feature>
<dbReference type="InterPro" id="IPR025883">
    <property type="entry name" value="Cadherin-like_domain"/>
</dbReference>
<keyword evidence="5" id="KW-0812">Transmembrane</keyword>
<dbReference type="Pfam" id="PF00746">
    <property type="entry name" value="Gram_pos_anchor"/>
    <property type="match status" value="1"/>
</dbReference>
<name>A0ABS1EKF3_9CLOT</name>
<keyword evidence="5" id="KW-1133">Transmembrane helix</keyword>
<dbReference type="CDD" id="cd08548">
    <property type="entry name" value="Type_I_cohesin_like"/>
    <property type="match status" value="1"/>
</dbReference>
<feature type="domain" description="Atrophied bacterial Ig" evidence="9">
    <location>
        <begin position="193"/>
        <end position="280"/>
    </location>
</feature>
<evidence type="ECO:0000256" key="2">
    <source>
        <dbReference type="ARBA" id="ARBA00022525"/>
    </source>
</evidence>
<protein>
    <submittedName>
        <fullName evidence="10">Cadherin-like beta sandwich domain-containing protein</fullName>
    </submittedName>
</protein>
<dbReference type="SUPFAM" id="SSF49384">
    <property type="entry name" value="Carbohydrate-binding domain"/>
    <property type="match status" value="1"/>
</dbReference>
<keyword evidence="2" id="KW-0964">Secreted</keyword>
<evidence type="ECO:0000259" key="7">
    <source>
        <dbReference type="Pfam" id="PF00963"/>
    </source>
</evidence>
<dbReference type="InterPro" id="IPR008965">
    <property type="entry name" value="CBM2/CBM3_carb-bd_dom_sf"/>
</dbReference>
<evidence type="ECO:0000313" key="11">
    <source>
        <dbReference type="Proteomes" id="UP000596739"/>
    </source>
</evidence>
<evidence type="ECO:0000256" key="3">
    <source>
        <dbReference type="ARBA" id="ARBA00022729"/>
    </source>
</evidence>
<evidence type="ECO:0000259" key="8">
    <source>
        <dbReference type="Pfam" id="PF12733"/>
    </source>
</evidence>
<keyword evidence="5" id="KW-0472">Membrane</keyword>
<evidence type="ECO:0000313" key="10">
    <source>
        <dbReference type="EMBL" id="MBK1809815.1"/>
    </source>
</evidence>
<dbReference type="Pfam" id="PF20578">
    <property type="entry name" value="aBig_2"/>
    <property type="match status" value="1"/>
</dbReference>